<dbReference type="InterPro" id="IPR036412">
    <property type="entry name" value="HAD-like_sf"/>
</dbReference>
<dbReference type="Proteomes" id="UP001464923">
    <property type="component" value="Unassembled WGS sequence"/>
</dbReference>
<evidence type="ECO:0000313" key="3">
    <source>
        <dbReference type="Proteomes" id="UP001464923"/>
    </source>
</evidence>
<dbReference type="InterPro" id="IPR010033">
    <property type="entry name" value="HAD_SF_ppase_IIIC"/>
</dbReference>
<feature type="region of interest" description="Disordered" evidence="1">
    <location>
        <begin position="620"/>
        <end position="639"/>
    </location>
</feature>
<sequence>MNARAHAPDPLRELIGEGGTERLVDGWPRVATLLAGASPAALRRAGARLTTIDTDAVLAAHPGTTDVPVTLTGSSTTAPLAPPLAAEIARHGLLPRITVGDPGGWAVTLATEPAPGLTVCLLDDTVVFDRFAGPGWTVDDVAAAALEVRAELAAAARRHDGRGTGLVLTTPPLTHDRAGQVLDLRERARLGAVWRRFTADLLDLGGPDGTDGVHVVDTDPIALETGPARDPRLVRYAHVAFTDAWLAVLARRIGHLARARHGRPRKCLVLDLDGTLWGGTLAESGPDGLDMAQGFRGEAHRAFQRAVAVLGHQGVLLAVCSKNDPGEVAAVLADHPDLVVRAADLTAVEAGWGPKPEAVARIADRIGIGVDALVFVDDNPSETGSVRAAHPGVVTVDVDAADPAGHVGALLTDGWFDVPTLTEDDRERAGRYRTETRRAAFRDTTGSVEDYLAGLDTRLQVFPAGRAEVARLAQLANRTNQFNLTTRRLDEPVVRALLEDPAALPVAVRVTDRFGDHGLVGAAFCSWHGTDLHVDNLVLSCRVLGRGVESAWIGALLRYAAGAGADSVVAGYRASPRNDRVRTLWPDHGFVAGPVPASPGDGQVYRHTLTDLPPYPPHVSVQSSLPAVPAPVPPGGVPR</sequence>
<keyword evidence="3" id="KW-1185">Reference proteome</keyword>
<dbReference type="InterPro" id="IPR036514">
    <property type="entry name" value="SGNH_hydro_sf"/>
</dbReference>
<dbReference type="SUPFAM" id="SSF55729">
    <property type="entry name" value="Acyl-CoA N-acyltransferases (Nat)"/>
    <property type="match status" value="1"/>
</dbReference>
<evidence type="ECO:0000313" key="2">
    <source>
        <dbReference type="EMBL" id="MEQ3539673.1"/>
    </source>
</evidence>
<organism evidence="2 3">
    <name type="scientific">Pseudonocardia tropica</name>
    <dbReference type="NCBI Taxonomy" id="681289"/>
    <lineage>
        <taxon>Bacteria</taxon>
        <taxon>Bacillati</taxon>
        <taxon>Actinomycetota</taxon>
        <taxon>Actinomycetes</taxon>
        <taxon>Pseudonocardiales</taxon>
        <taxon>Pseudonocardiaceae</taxon>
        <taxon>Pseudonocardia</taxon>
    </lineage>
</organism>
<dbReference type="NCBIfam" id="TIGR01686">
    <property type="entry name" value="FkbH"/>
    <property type="match status" value="1"/>
</dbReference>
<dbReference type="SUPFAM" id="SSF56784">
    <property type="entry name" value="HAD-like"/>
    <property type="match status" value="1"/>
</dbReference>
<protein>
    <submittedName>
        <fullName evidence="2">HAD-IIIC family phosphatase</fullName>
    </submittedName>
</protein>
<gene>
    <name evidence="2" type="ORF">WHI96_12625</name>
</gene>
<dbReference type="Gene3D" id="3.40.630.30">
    <property type="match status" value="1"/>
</dbReference>
<name>A0ABV1JUQ5_9PSEU</name>
<dbReference type="InterPro" id="IPR023214">
    <property type="entry name" value="HAD_sf"/>
</dbReference>
<proteinExistence type="predicted"/>
<accession>A0ABV1JUQ5</accession>
<dbReference type="EMBL" id="JBEDNP010000006">
    <property type="protein sequence ID" value="MEQ3539673.1"/>
    <property type="molecule type" value="Genomic_DNA"/>
</dbReference>
<reference evidence="2 3" key="1">
    <citation type="submission" date="2024-03" db="EMBL/GenBank/DDBJ databases">
        <title>Draft genome sequence of Pseudonocardia tropica JCM 19149.</title>
        <authorList>
            <person name="Butdee W."/>
            <person name="Duangmal K."/>
        </authorList>
    </citation>
    <scope>NUCLEOTIDE SEQUENCE [LARGE SCALE GENOMIC DNA]</scope>
    <source>
        <strain evidence="2 3">JCM 19149</strain>
    </source>
</reference>
<dbReference type="NCBIfam" id="TIGR01681">
    <property type="entry name" value="HAD-SF-IIIC"/>
    <property type="match status" value="1"/>
</dbReference>
<dbReference type="RefSeq" id="WP_345648882.1">
    <property type="nucleotide sequence ID" value="NZ_BAABLY010000059.1"/>
</dbReference>
<comment type="caution">
    <text evidence="2">The sequence shown here is derived from an EMBL/GenBank/DDBJ whole genome shotgun (WGS) entry which is preliminary data.</text>
</comment>
<feature type="compositionally biased region" description="Pro residues" evidence="1">
    <location>
        <begin position="628"/>
        <end position="639"/>
    </location>
</feature>
<dbReference type="Gene3D" id="3.40.50.1110">
    <property type="entry name" value="SGNH hydrolase"/>
    <property type="match status" value="1"/>
</dbReference>
<dbReference type="InterPro" id="IPR010037">
    <property type="entry name" value="FkbH_domain"/>
</dbReference>
<evidence type="ECO:0000256" key="1">
    <source>
        <dbReference type="SAM" id="MobiDB-lite"/>
    </source>
</evidence>
<dbReference type="InterPro" id="IPR016181">
    <property type="entry name" value="Acyl_CoA_acyltransferase"/>
</dbReference>
<dbReference type="Gene3D" id="3.40.50.1000">
    <property type="entry name" value="HAD superfamily/HAD-like"/>
    <property type="match status" value="1"/>
</dbReference>